<evidence type="ECO:0000256" key="1">
    <source>
        <dbReference type="SAM" id="Phobius"/>
    </source>
</evidence>
<proteinExistence type="predicted"/>
<keyword evidence="1" id="KW-0472">Membrane</keyword>
<keyword evidence="1" id="KW-0812">Transmembrane</keyword>
<evidence type="ECO:0000313" key="2">
    <source>
        <dbReference type="EMBL" id="KRZ02544.1"/>
    </source>
</evidence>
<feature type="transmembrane region" description="Helical" evidence="1">
    <location>
        <begin position="51"/>
        <end position="74"/>
    </location>
</feature>
<dbReference type="Proteomes" id="UP000055024">
    <property type="component" value="Unassembled WGS sequence"/>
</dbReference>
<evidence type="ECO:0000313" key="3">
    <source>
        <dbReference type="Proteomes" id="UP000055024"/>
    </source>
</evidence>
<organism evidence="2 3">
    <name type="scientific">Trichinella zimbabwensis</name>
    <dbReference type="NCBI Taxonomy" id="268475"/>
    <lineage>
        <taxon>Eukaryota</taxon>
        <taxon>Metazoa</taxon>
        <taxon>Ecdysozoa</taxon>
        <taxon>Nematoda</taxon>
        <taxon>Enoplea</taxon>
        <taxon>Dorylaimia</taxon>
        <taxon>Trichinellida</taxon>
        <taxon>Trichinellidae</taxon>
        <taxon>Trichinella</taxon>
    </lineage>
</organism>
<dbReference type="AlphaFoldDB" id="A0A0V1GWA2"/>
<keyword evidence="1" id="KW-1133">Transmembrane helix</keyword>
<keyword evidence="3" id="KW-1185">Reference proteome</keyword>
<dbReference type="EMBL" id="JYDP01000225">
    <property type="protein sequence ID" value="KRZ02544.1"/>
    <property type="molecule type" value="Genomic_DNA"/>
</dbReference>
<reference evidence="2 3" key="1">
    <citation type="submission" date="2015-01" db="EMBL/GenBank/DDBJ databases">
        <title>Evolution of Trichinella species and genotypes.</title>
        <authorList>
            <person name="Korhonen P.K."/>
            <person name="Edoardo P."/>
            <person name="Giuseppe L.R."/>
            <person name="Gasser R.B."/>
        </authorList>
    </citation>
    <scope>NUCLEOTIDE SEQUENCE [LARGE SCALE GENOMIC DNA]</scope>
    <source>
        <strain evidence="2">ISS1029</strain>
    </source>
</reference>
<protein>
    <submittedName>
        <fullName evidence="2">Uncharacterized protein</fullName>
    </submittedName>
</protein>
<name>A0A0V1GWA2_9BILA</name>
<comment type="caution">
    <text evidence="2">The sequence shown here is derived from an EMBL/GenBank/DDBJ whole genome shotgun (WGS) entry which is preliminary data.</text>
</comment>
<sequence>MPVCNTQTKACKPLSRHYSDDEFRQRQPYECILQYEVERNRYIFVLFSRQILSLFIICFLIYSNILIPSVTLYISSFSNFVSYSSFRLLILFDVTFKATMLNTVLISELESFSKNILLFRA</sequence>
<accession>A0A0V1GWA2</accession>
<gene>
    <name evidence="2" type="ORF">T11_11617</name>
</gene>